<keyword evidence="9" id="KW-0671">Queuosine biosynthesis</keyword>
<reference evidence="11 12" key="1">
    <citation type="submission" date="2018-08" db="EMBL/GenBank/DDBJ databases">
        <title>Genomic Encyclopedia of Archaeal and Bacterial Type Strains, Phase II (KMG-II): from individual species to whole genera.</title>
        <authorList>
            <person name="Goeker M."/>
        </authorList>
    </citation>
    <scope>NUCLEOTIDE SEQUENCE [LARGE SCALE GENOMIC DNA]</scope>
    <source>
        <strain evidence="11 12">DSM 5002</strain>
    </source>
</reference>
<comment type="caution">
    <text evidence="11">The sequence shown here is derived from an EMBL/GenBank/DDBJ whole genome shotgun (WGS) entry which is preliminary data.</text>
</comment>
<dbReference type="UniPathway" id="UPA00391"/>
<protein>
    <recommendedName>
        <fullName evidence="4 9">6-carboxy-5,6,7,8-tetrahydropterin synthase</fullName>
        <ecNumber evidence="9">4.-.-.-</ecNumber>
    </recommendedName>
</protein>
<feature type="binding site" evidence="10">
    <location>
        <position position="29"/>
    </location>
    <ligand>
        <name>Zn(2+)</name>
        <dbReference type="ChEBI" id="CHEBI:29105"/>
    </ligand>
</feature>
<dbReference type="GO" id="GO:0070497">
    <property type="term" value="F:6-carboxytetrahydropterin synthase activity"/>
    <property type="evidence" value="ECO:0007669"/>
    <property type="project" value="UniProtKB-EC"/>
</dbReference>
<dbReference type="Gene3D" id="3.30.479.10">
    <property type="entry name" value="6-pyruvoyl tetrahydropterin synthase/QueD"/>
    <property type="match status" value="1"/>
</dbReference>
<evidence type="ECO:0000256" key="8">
    <source>
        <dbReference type="ARBA" id="ARBA00048807"/>
    </source>
</evidence>
<dbReference type="AlphaFoldDB" id="A0A397Q5Z5"/>
<comment type="function">
    <text evidence="1">Catalyzes the conversion of 7,8-dihydroneopterin triphosphate (H2NTP) to 6-carboxy-5,6,7,8-tetrahydropterin (CPH4) and acetaldehyde.</text>
</comment>
<evidence type="ECO:0000256" key="7">
    <source>
        <dbReference type="ARBA" id="ARBA00023239"/>
    </source>
</evidence>
<organism evidence="11 12">
    <name type="scientific">Dichotomicrobium thermohalophilum</name>
    <dbReference type="NCBI Taxonomy" id="933063"/>
    <lineage>
        <taxon>Bacteria</taxon>
        <taxon>Pseudomonadati</taxon>
        <taxon>Pseudomonadota</taxon>
        <taxon>Alphaproteobacteria</taxon>
        <taxon>Hyphomicrobiales</taxon>
        <taxon>Hyphomicrobiaceae</taxon>
        <taxon>Dichotomicrobium</taxon>
    </lineage>
</organism>
<dbReference type="Proteomes" id="UP000266273">
    <property type="component" value="Unassembled WGS sequence"/>
</dbReference>
<sequence length="123" mass="13710">MTRIYKEFTFEAAHYLPSAPPGHRNARVHGHSFHVRVSIDGEPDPETGLIYHFDDLSAAIADVREMLDHQMLNDVPGLQAPTLEMISRWIWEQLAPRVPGLAEVALSRPSCQEGCIYTGGSSQ</sequence>
<evidence type="ECO:0000256" key="1">
    <source>
        <dbReference type="ARBA" id="ARBA00002285"/>
    </source>
</evidence>
<feature type="binding site" evidence="10">
    <location>
        <position position="14"/>
    </location>
    <ligand>
        <name>Zn(2+)</name>
        <dbReference type="ChEBI" id="CHEBI:29105"/>
    </ligand>
</feature>
<comment type="catalytic activity">
    <reaction evidence="8 9">
        <text>7,8-dihydroneopterin 3'-triphosphate + H2O = 6-carboxy-5,6,7,8-tetrahydropterin + triphosphate + acetaldehyde + 2 H(+)</text>
        <dbReference type="Rhea" id="RHEA:27966"/>
        <dbReference type="ChEBI" id="CHEBI:15343"/>
        <dbReference type="ChEBI" id="CHEBI:15377"/>
        <dbReference type="ChEBI" id="CHEBI:15378"/>
        <dbReference type="ChEBI" id="CHEBI:18036"/>
        <dbReference type="ChEBI" id="CHEBI:58462"/>
        <dbReference type="ChEBI" id="CHEBI:61032"/>
        <dbReference type="EC" id="4.1.2.50"/>
    </reaction>
</comment>
<comment type="cofactor">
    <cofactor evidence="9 10">
        <name>Zn(2+)</name>
        <dbReference type="ChEBI" id="CHEBI:29105"/>
    </cofactor>
    <text evidence="9 10">Binds 1 zinc ion per subunit.</text>
</comment>
<dbReference type="PANTHER" id="PTHR12589:SF7">
    <property type="entry name" value="6-PYRUVOYL TETRAHYDROBIOPTERIN SYNTHASE"/>
    <property type="match status" value="1"/>
</dbReference>
<keyword evidence="5 9" id="KW-0479">Metal-binding</keyword>
<evidence type="ECO:0000256" key="10">
    <source>
        <dbReference type="PIRSR" id="PIRSR006113-2"/>
    </source>
</evidence>
<feature type="binding site" evidence="10">
    <location>
        <position position="31"/>
    </location>
    <ligand>
        <name>Zn(2+)</name>
        <dbReference type="ChEBI" id="CHEBI:29105"/>
    </ligand>
</feature>
<comment type="pathway">
    <text evidence="2 9">Purine metabolism; 7-cyano-7-deazaguanine biosynthesis.</text>
</comment>
<gene>
    <name evidence="11" type="ORF">BXY53_1618</name>
</gene>
<evidence type="ECO:0000313" key="11">
    <source>
        <dbReference type="EMBL" id="RIA56512.1"/>
    </source>
</evidence>
<dbReference type="SUPFAM" id="SSF55620">
    <property type="entry name" value="Tetrahydrobiopterin biosynthesis enzymes-like"/>
    <property type="match status" value="1"/>
</dbReference>
<keyword evidence="12" id="KW-1185">Reference proteome</keyword>
<comment type="similarity">
    <text evidence="3 9">Belongs to the PTPS family. QueD subfamily.</text>
</comment>
<accession>A0A397Q5Z5</accession>
<keyword evidence="6 9" id="KW-0862">Zinc</keyword>
<proteinExistence type="inferred from homology"/>
<name>A0A397Q5Z5_9HYPH</name>
<evidence type="ECO:0000256" key="3">
    <source>
        <dbReference type="ARBA" id="ARBA00008900"/>
    </source>
</evidence>
<evidence type="ECO:0000256" key="9">
    <source>
        <dbReference type="PIRNR" id="PIRNR006113"/>
    </source>
</evidence>
<dbReference type="PIRSF" id="PIRSF006113">
    <property type="entry name" value="PTP_synth"/>
    <property type="match status" value="1"/>
</dbReference>
<keyword evidence="7 9" id="KW-0456">Lyase</keyword>
<evidence type="ECO:0000313" key="12">
    <source>
        <dbReference type="Proteomes" id="UP000266273"/>
    </source>
</evidence>
<dbReference type="PANTHER" id="PTHR12589">
    <property type="entry name" value="PYRUVOYL TETRAHYDROBIOPTERIN SYNTHASE"/>
    <property type="match status" value="1"/>
</dbReference>
<dbReference type="EMBL" id="QXDF01000001">
    <property type="protein sequence ID" value="RIA56512.1"/>
    <property type="molecule type" value="Genomic_DNA"/>
</dbReference>
<dbReference type="EC" id="4.-.-.-" evidence="9"/>
<dbReference type="InterPro" id="IPR038418">
    <property type="entry name" value="6-PTP_synth/QueD_sf"/>
</dbReference>
<evidence type="ECO:0000256" key="4">
    <source>
        <dbReference type="ARBA" id="ARBA00018141"/>
    </source>
</evidence>
<dbReference type="InterPro" id="IPR007115">
    <property type="entry name" value="6-PTP_synth/QueD"/>
</dbReference>
<dbReference type="RefSeq" id="WP_170144376.1">
    <property type="nucleotide sequence ID" value="NZ_QXDF01000001.1"/>
</dbReference>
<evidence type="ECO:0000256" key="2">
    <source>
        <dbReference type="ARBA" id="ARBA00005061"/>
    </source>
</evidence>
<evidence type="ECO:0000256" key="6">
    <source>
        <dbReference type="ARBA" id="ARBA00022833"/>
    </source>
</evidence>
<evidence type="ECO:0000256" key="5">
    <source>
        <dbReference type="ARBA" id="ARBA00022723"/>
    </source>
</evidence>
<dbReference type="GO" id="GO:0046872">
    <property type="term" value="F:metal ion binding"/>
    <property type="evidence" value="ECO:0007669"/>
    <property type="project" value="UniProtKB-KW"/>
</dbReference>
<dbReference type="Pfam" id="PF01242">
    <property type="entry name" value="PTPS"/>
    <property type="match status" value="1"/>
</dbReference>
<dbReference type="GO" id="GO:0008616">
    <property type="term" value="P:tRNA queuosine(34) biosynthetic process"/>
    <property type="evidence" value="ECO:0007669"/>
    <property type="project" value="UniProtKB-KW"/>
</dbReference>